<reference evidence="1 2" key="2">
    <citation type="journal article" date="2010" name="Nucleic Acids Res.">
        <title>BeetleBase in 2010: revisions to provide comprehensive genomic information for Tribolium castaneum.</title>
        <authorList>
            <person name="Kim H.S."/>
            <person name="Murphy T."/>
            <person name="Xia J."/>
            <person name="Caragea D."/>
            <person name="Park Y."/>
            <person name="Beeman R.W."/>
            <person name="Lorenzen M.D."/>
            <person name="Butcher S."/>
            <person name="Manak J.R."/>
            <person name="Brown S.J."/>
        </authorList>
    </citation>
    <scope>GENOME REANNOTATION</scope>
    <source>
        <strain evidence="1 2">Georgia GA2</strain>
    </source>
</reference>
<accession>D6WR80</accession>
<keyword evidence="2" id="KW-1185">Reference proteome</keyword>
<dbReference type="InParanoid" id="D6WR80"/>
<proteinExistence type="predicted"/>
<sequence>MSYYGKPEYVDRTREYYRYQIASQLQIQLLRLSNSAVTTSLMEAEVLFYHISKNSPEIGTRNRTLSAFRIL</sequence>
<gene>
    <name evidence="1" type="primary">GLEAN_08822</name>
    <name evidence="1" type="ORF">TcasGA2_TC008822</name>
</gene>
<dbReference type="Proteomes" id="UP000007266">
    <property type="component" value="Linkage group 7"/>
</dbReference>
<dbReference type="HOGENOM" id="CLU_2743333_0_0_1"/>
<protein>
    <submittedName>
        <fullName evidence="1">Uncharacterized protein</fullName>
    </submittedName>
</protein>
<organism evidence="1 2">
    <name type="scientific">Tribolium castaneum</name>
    <name type="common">Red flour beetle</name>
    <dbReference type="NCBI Taxonomy" id="7070"/>
    <lineage>
        <taxon>Eukaryota</taxon>
        <taxon>Metazoa</taxon>
        <taxon>Ecdysozoa</taxon>
        <taxon>Arthropoda</taxon>
        <taxon>Hexapoda</taxon>
        <taxon>Insecta</taxon>
        <taxon>Pterygota</taxon>
        <taxon>Neoptera</taxon>
        <taxon>Endopterygota</taxon>
        <taxon>Coleoptera</taxon>
        <taxon>Polyphaga</taxon>
        <taxon>Cucujiformia</taxon>
        <taxon>Tenebrionidae</taxon>
        <taxon>Tenebrionidae incertae sedis</taxon>
        <taxon>Tribolium</taxon>
    </lineage>
</organism>
<name>D6WR80_TRICA</name>
<dbReference type="EMBL" id="KQ971354">
    <property type="protein sequence ID" value="EFA05996.1"/>
    <property type="molecule type" value="Genomic_DNA"/>
</dbReference>
<evidence type="ECO:0000313" key="1">
    <source>
        <dbReference type="EMBL" id="EFA05996.1"/>
    </source>
</evidence>
<dbReference type="AlphaFoldDB" id="D6WR80"/>
<evidence type="ECO:0000313" key="2">
    <source>
        <dbReference type="Proteomes" id="UP000007266"/>
    </source>
</evidence>
<reference evidence="1 2" key="1">
    <citation type="journal article" date="2008" name="Nature">
        <title>The genome of the model beetle and pest Tribolium castaneum.</title>
        <authorList>
            <consortium name="Tribolium Genome Sequencing Consortium"/>
            <person name="Richards S."/>
            <person name="Gibbs R.A."/>
            <person name="Weinstock G.M."/>
            <person name="Brown S.J."/>
            <person name="Denell R."/>
            <person name="Beeman R.W."/>
            <person name="Gibbs R."/>
            <person name="Beeman R.W."/>
            <person name="Brown S.J."/>
            <person name="Bucher G."/>
            <person name="Friedrich M."/>
            <person name="Grimmelikhuijzen C.J."/>
            <person name="Klingler M."/>
            <person name="Lorenzen M."/>
            <person name="Richards S."/>
            <person name="Roth S."/>
            <person name="Schroder R."/>
            <person name="Tautz D."/>
            <person name="Zdobnov E.M."/>
            <person name="Muzny D."/>
            <person name="Gibbs R.A."/>
            <person name="Weinstock G.M."/>
            <person name="Attaway T."/>
            <person name="Bell S."/>
            <person name="Buhay C.J."/>
            <person name="Chandrabose M.N."/>
            <person name="Chavez D."/>
            <person name="Clerk-Blankenburg K.P."/>
            <person name="Cree A."/>
            <person name="Dao M."/>
            <person name="Davis C."/>
            <person name="Chacko J."/>
            <person name="Dinh H."/>
            <person name="Dugan-Rocha S."/>
            <person name="Fowler G."/>
            <person name="Garner T.T."/>
            <person name="Garnes J."/>
            <person name="Gnirke A."/>
            <person name="Hawes A."/>
            <person name="Hernandez J."/>
            <person name="Hines S."/>
            <person name="Holder M."/>
            <person name="Hume J."/>
            <person name="Jhangiani S.N."/>
            <person name="Joshi V."/>
            <person name="Khan Z.M."/>
            <person name="Jackson L."/>
            <person name="Kovar C."/>
            <person name="Kowis A."/>
            <person name="Lee S."/>
            <person name="Lewis L.R."/>
            <person name="Margolis J."/>
            <person name="Morgan M."/>
            <person name="Nazareth L.V."/>
            <person name="Nguyen N."/>
            <person name="Okwuonu G."/>
            <person name="Parker D."/>
            <person name="Richards S."/>
            <person name="Ruiz S.J."/>
            <person name="Santibanez J."/>
            <person name="Savard J."/>
            <person name="Scherer S.E."/>
            <person name="Schneider B."/>
            <person name="Sodergren E."/>
            <person name="Tautz D."/>
            <person name="Vattahil S."/>
            <person name="Villasana D."/>
            <person name="White C.S."/>
            <person name="Wright R."/>
            <person name="Park Y."/>
            <person name="Beeman R.W."/>
            <person name="Lord J."/>
            <person name="Oppert B."/>
            <person name="Lorenzen M."/>
            <person name="Brown S."/>
            <person name="Wang L."/>
            <person name="Savard J."/>
            <person name="Tautz D."/>
            <person name="Richards S."/>
            <person name="Weinstock G."/>
            <person name="Gibbs R.A."/>
            <person name="Liu Y."/>
            <person name="Worley K."/>
            <person name="Weinstock G."/>
            <person name="Elsik C.G."/>
            <person name="Reese J.T."/>
            <person name="Elhaik E."/>
            <person name="Landan G."/>
            <person name="Graur D."/>
            <person name="Arensburger P."/>
            <person name="Atkinson P."/>
            <person name="Beeman R.W."/>
            <person name="Beidler J."/>
            <person name="Brown S.J."/>
            <person name="Demuth J.P."/>
            <person name="Drury D.W."/>
            <person name="Du Y.Z."/>
            <person name="Fujiwara H."/>
            <person name="Lorenzen M."/>
            <person name="Maselli V."/>
            <person name="Osanai M."/>
            <person name="Park Y."/>
            <person name="Robertson H.M."/>
            <person name="Tu Z."/>
            <person name="Wang J.J."/>
            <person name="Wang S."/>
            <person name="Richards S."/>
            <person name="Song H."/>
            <person name="Zhang L."/>
            <person name="Sodergren E."/>
            <person name="Werner D."/>
            <person name="Stanke M."/>
            <person name="Morgenstern B."/>
            <person name="Solovyev V."/>
            <person name="Kosarev P."/>
            <person name="Brown G."/>
            <person name="Chen H.C."/>
            <person name="Ermolaeva O."/>
            <person name="Hlavina W."/>
            <person name="Kapustin Y."/>
            <person name="Kiryutin B."/>
            <person name="Kitts P."/>
            <person name="Maglott D."/>
            <person name="Pruitt K."/>
            <person name="Sapojnikov V."/>
            <person name="Souvorov A."/>
            <person name="Mackey A.J."/>
            <person name="Waterhouse R.M."/>
            <person name="Wyder S."/>
            <person name="Zdobnov E.M."/>
            <person name="Zdobnov E.M."/>
            <person name="Wyder S."/>
            <person name="Kriventseva E.V."/>
            <person name="Kadowaki T."/>
            <person name="Bork P."/>
            <person name="Aranda M."/>
            <person name="Bao R."/>
            <person name="Beermann A."/>
            <person name="Berns N."/>
            <person name="Bolognesi R."/>
            <person name="Bonneton F."/>
            <person name="Bopp D."/>
            <person name="Brown S.J."/>
            <person name="Bucher G."/>
            <person name="Butts T."/>
            <person name="Chaumot A."/>
            <person name="Denell R.E."/>
            <person name="Ferrier D.E."/>
            <person name="Friedrich M."/>
            <person name="Gordon C.M."/>
            <person name="Jindra M."/>
            <person name="Klingler M."/>
            <person name="Lan Q."/>
            <person name="Lattorff H.M."/>
            <person name="Laudet V."/>
            <person name="von Levetsow C."/>
            <person name="Liu Z."/>
            <person name="Lutz R."/>
            <person name="Lynch J.A."/>
            <person name="da Fonseca R.N."/>
            <person name="Posnien N."/>
            <person name="Reuter R."/>
            <person name="Roth S."/>
            <person name="Savard J."/>
            <person name="Schinko J.B."/>
            <person name="Schmitt C."/>
            <person name="Schoppmeier M."/>
            <person name="Schroder R."/>
            <person name="Shippy T.D."/>
            <person name="Simonnet F."/>
            <person name="Marques-Souza H."/>
            <person name="Tautz D."/>
            <person name="Tomoyasu Y."/>
            <person name="Trauner J."/>
            <person name="Van der Zee M."/>
            <person name="Vervoort M."/>
            <person name="Wittkopp N."/>
            <person name="Wimmer E.A."/>
            <person name="Yang X."/>
            <person name="Jones A.K."/>
            <person name="Sattelle D.B."/>
            <person name="Ebert P.R."/>
            <person name="Nelson D."/>
            <person name="Scott J.G."/>
            <person name="Beeman R.W."/>
            <person name="Muthukrishnan S."/>
            <person name="Kramer K.J."/>
            <person name="Arakane Y."/>
            <person name="Beeman R.W."/>
            <person name="Zhu Q."/>
            <person name="Hogenkamp D."/>
            <person name="Dixit R."/>
            <person name="Oppert B."/>
            <person name="Jiang H."/>
            <person name="Zou Z."/>
            <person name="Marshall J."/>
            <person name="Elpidina E."/>
            <person name="Vinokurov K."/>
            <person name="Oppert C."/>
            <person name="Zou Z."/>
            <person name="Evans J."/>
            <person name="Lu Z."/>
            <person name="Zhao P."/>
            <person name="Sumathipala N."/>
            <person name="Altincicek B."/>
            <person name="Vilcinskas A."/>
            <person name="Williams M."/>
            <person name="Hultmark D."/>
            <person name="Hetru C."/>
            <person name="Jiang H."/>
            <person name="Grimmelikhuijzen C.J."/>
            <person name="Hauser F."/>
            <person name="Cazzamali G."/>
            <person name="Williamson M."/>
            <person name="Park Y."/>
            <person name="Li B."/>
            <person name="Tanaka Y."/>
            <person name="Predel R."/>
            <person name="Neupert S."/>
            <person name="Schachtner J."/>
            <person name="Verleyen P."/>
            <person name="Raible F."/>
            <person name="Bork P."/>
            <person name="Friedrich M."/>
            <person name="Walden K.K."/>
            <person name="Robertson H.M."/>
            <person name="Angeli S."/>
            <person name="Foret S."/>
            <person name="Bucher G."/>
            <person name="Schuetz S."/>
            <person name="Maleszka R."/>
            <person name="Wimmer E.A."/>
            <person name="Beeman R.W."/>
            <person name="Lorenzen M."/>
            <person name="Tomoyasu Y."/>
            <person name="Miller S.C."/>
            <person name="Grossmann D."/>
            <person name="Bucher G."/>
        </authorList>
    </citation>
    <scope>NUCLEOTIDE SEQUENCE [LARGE SCALE GENOMIC DNA]</scope>
    <source>
        <strain evidence="1 2">Georgia GA2</strain>
    </source>
</reference>